<dbReference type="PATRIC" id="fig|1299331.3.peg.4743"/>
<gene>
    <name evidence="7" type="primary">echA3</name>
    <name evidence="7" type="ORF">I550_4854</name>
</gene>
<dbReference type="InterPro" id="IPR006655">
    <property type="entry name" value="Mopterin_OxRdtase_prok_CS"/>
</dbReference>
<evidence type="ECO:0000313" key="8">
    <source>
        <dbReference type="Proteomes" id="UP000020825"/>
    </source>
</evidence>
<dbReference type="InterPro" id="IPR006656">
    <property type="entry name" value="Mopterin_OxRdtase"/>
</dbReference>
<evidence type="ECO:0000256" key="1">
    <source>
        <dbReference type="ARBA" id="ARBA00022485"/>
    </source>
</evidence>
<evidence type="ECO:0000259" key="6">
    <source>
        <dbReference type="PROSITE" id="PS51669"/>
    </source>
</evidence>
<reference evidence="7 8" key="1">
    <citation type="submission" date="2013-12" db="EMBL/GenBank/DDBJ databases">
        <authorList>
            <person name="Zelazny A."/>
            <person name="Olivier K."/>
            <person name="Holland S."/>
            <person name="Lenaerts A."/>
            <person name="Ordway D."/>
            <person name="DeGroote M.A."/>
            <person name="Parker T."/>
            <person name="Sizemore C."/>
            <person name="Tallon L.J."/>
            <person name="Sadzewicz L.K."/>
            <person name="Sengamalay N."/>
            <person name="Fraser C.M."/>
            <person name="Hine E."/>
            <person name="Shefchek K.A."/>
            <person name="Das S.P."/>
            <person name="Tettelin H."/>
        </authorList>
    </citation>
    <scope>NUCLEOTIDE SEQUENCE [LARGE SCALE GENOMIC DNA]</scope>
    <source>
        <strain evidence="7 8">1956</strain>
    </source>
</reference>
<dbReference type="PROSITE" id="PS00490">
    <property type="entry name" value="MOLYBDOPTERIN_PROK_2"/>
    <property type="match status" value="1"/>
</dbReference>
<keyword evidence="4" id="KW-0411">Iron-sulfur</keyword>
<keyword evidence="2" id="KW-0479">Metal-binding</keyword>
<evidence type="ECO:0000256" key="2">
    <source>
        <dbReference type="ARBA" id="ARBA00022723"/>
    </source>
</evidence>
<dbReference type="CDD" id="cd06558">
    <property type="entry name" value="crotonase-like"/>
    <property type="match status" value="1"/>
</dbReference>
<dbReference type="Gene3D" id="3.40.228.10">
    <property type="entry name" value="Dimethylsulfoxide Reductase, domain 2"/>
    <property type="match status" value="1"/>
</dbReference>
<dbReference type="AlphaFoldDB" id="X8CAU4"/>
<keyword evidence="3" id="KW-0408">Iron</keyword>
<organism evidence="7 8">
    <name type="scientific">Mycobacterium intracellulare 1956</name>
    <dbReference type="NCBI Taxonomy" id="1299331"/>
    <lineage>
        <taxon>Bacteria</taxon>
        <taxon>Bacillati</taxon>
        <taxon>Actinomycetota</taxon>
        <taxon>Actinomycetes</taxon>
        <taxon>Mycobacteriales</taxon>
        <taxon>Mycobacteriaceae</taxon>
        <taxon>Mycobacterium</taxon>
        <taxon>Mycobacterium avium complex (MAC)</taxon>
    </lineage>
</organism>
<comment type="caution">
    <text evidence="7">The sequence shown here is derived from an EMBL/GenBank/DDBJ whole genome shotgun (WGS) entry which is preliminary data.</text>
</comment>
<evidence type="ECO:0000313" key="7">
    <source>
        <dbReference type="EMBL" id="EUA53219.1"/>
    </source>
</evidence>
<dbReference type="Gene3D" id="2.20.25.90">
    <property type="entry name" value="ADC-like domains"/>
    <property type="match status" value="1"/>
</dbReference>
<dbReference type="SUPFAM" id="SSF52096">
    <property type="entry name" value="ClpP/crotonase"/>
    <property type="match status" value="1"/>
</dbReference>
<dbReference type="GO" id="GO:0046872">
    <property type="term" value="F:metal ion binding"/>
    <property type="evidence" value="ECO:0007669"/>
    <property type="project" value="UniProtKB-KW"/>
</dbReference>
<name>X8CAU4_MYCIT</name>
<evidence type="ECO:0000256" key="5">
    <source>
        <dbReference type="SAM" id="MobiDB-lite"/>
    </source>
</evidence>
<evidence type="ECO:0000256" key="3">
    <source>
        <dbReference type="ARBA" id="ARBA00023004"/>
    </source>
</evidence>
<dbReference type="PANTHER" id="PTHR43105">
    <property type="entry name" value="RESPIRATORY NITRATE REDUCTASE"/>
    <property type="match status" value="1"/>
</dbReference>
<dbReference type="SUPFAM" id="SSF50692">
    <property type="entry name" value="ADC-like"/>
    <property type="match status" value="1"/>
</dbReference>
<dbReference type="InterPro" id="IPR029045">
    <property type="entry name" value="ClpP/crotonase-like_dom_sf"/>
</dbReference>
<dbReference type="Gene3D" id="3.40.50.740">
    <property type="match status" value="1"/>
</dbReference>
<sequence length="953" mass="103721">MTAPVHYSTKDSLAVIRMDDGKVNALGPTMQRALGDAIDQAERDNAGALVITGNERVFSGGFDLKILTSGEVQPAIDMLRGGFELAYRLLSFPKPVVMACTGHAIAMGAFLLSSGDHRVAAHAYNIQANEVAIGMVIPYAALEIMKLRLTPSGYQQAAGLAKTFFGETALAAGFIDEIVLPEMVLDRAQEAAAEFAGLNQRAHAATKLRARPTPWPPSAPASTGSRPNSGSSPLICPWLKWFRGPLPGKSTPVATDRIADPWGARTPYEPGTPWPDRVDTYLADGITAESVDRWVQSAAVLHSNGDGLDIAVKDGRIVGVRGRAVDRVNHGRLDPKDLFGWQANASADRLTTPMIRERGELKPCDWDTAMQRIVDRSKQLLDGYGPSSIGFYTSGQLFLEAYYTQGAIAHGAIGTNHVDGNTRLCTATAAEALKESFGCDGQPGSYTDVDHADVIALFGHNVAETQTVLWARMLDRLAGASPPAIVCVDPRLTPVARHATVHLAPVPGTNVALMNGLLHEIIGNGWIDRDYIDSHTVGFDELRGRVEEFGPERVADICGVPAEDIRRAARLLGTAKRLLSTVLQGFYQSHQATAAAVQVNNIHLVRGMLGKPGCGVLQMNGQPTAENTRECGADGDLAGFRNWSNDSHVAELAALWNLEPLQIPHYAPPTHAMQMFRFAEEGTLRMLWVTATNPLVSLPELARIRDIFSQERLFLVVQDIFLTETAALADVVLPAAAWAEKTGTFTNADRTVHLSEKAVDPPGSARPDLDIFLDYARRMDFRDKDGQPFPPWTDAESAFEAWKKCSAGRPCDYTGLSYAKLRGGSGIQWPCNTEHPDGTERLYADAKFWAEPDYCEAYGKDMITGAPLQPDEYRSMNPYGRAIIKAAQYVPPHERTSPDFPFALITGRTVYHFHTRTKTARAQQLQQAAPRCGSRSRPATRAGWASPTATWSR</sequence>
<dbReference type="CDD" id="cd02754">
    <property type="entry name" value="MopB_Nitrate-R-NapA-like"/>
    <property type="match status" value="1"/>
</dbReference>
<keyword evidence="1" id="KW-0004">4Fe-4S</keyword>
<dbReference type="InterPro" id="IPR009010">
    <property type="entry name" value="Asp_de-COase-like_dom_sf"/>
</dbReference>
<feature type="region of interest" description="Disordered" evidence="5">
    <location>
        <begin position="207"/>
        <end position="231"/>
    </location>
</feature>
<dbReference type="SUPFAM" id="SSF53706">
    <property type="entry name" value="Formate dehydrogenase/DMSO reductase, domains 1-3"/>
    <property type="match status" value="1"/>
</dbReference>
<dbReference type="InterPro" id="IPR001753">
    <property type="entry name" value="Enoyl-CoA_hydra/iso"/>
</dbReference>
<proteinExistence type="predicted"/>
<dbReference type="NCBIfam" id="NF004858">
    <property type="entry name" value="PRK06213.1"/>
    <property type="match status" value="1"/>
</dbReference>
<evidence type="ECO:0000256" key="4">
    <source>
        <dbReference type="ARBA" id="ARBA00023014"/>
    </source>
</evidence>
<dbReference type="Gene3D" id="2.40.40.20">
    <property type="match status" value="1"/>
</dbReference>
<dbReference type="PROSITE" id="PS51669">
    <property type="entry name" value="4FE4S_MOW_BIS_MGD"/>
    <property type="match status" value="1"/>
</dbReference>
<dbReference type="GO" id="GO:0051539">
    <property type="term" value="F:4 iron, 4 sulfur cluster binding"/>
    <property type="evidence" value="ECO:0007669"/>
    <property type="project" value="UniProtKB-KW"/>
</dbReference>
<dbReference type="Proteomes" id="UP000020825">
    <property type="component" value="Unassembled WGS sequence"/>
</dbReference>
<accession>X8CAU4</accession>
<dbReference type="PANTHER" id="PTHR43105:SF10">
    <property type="entry name" value="NADH-QUINONE OXIDOREDUCTASE SUBUNIT G"/>
    <property type="match status" value="1"/>
</dbReference>
<dbReference type="InterPro" id="IPR006963">
    <property type="entry name" value="Mopterin_OxRdtase_4Fe-4S_dom"/>
</dbReference>
<dbReference type="Pfam" id="PF00384">
    <property type="entry name" value="Molybdopterin"/>
    <property type="match status" value="1"/>
</dbReference>
<dbReference type="InterPro" id="IPR050123">
    <property type="entry name" value="Prok_molybdopt-oxidoreductase"/>
</dbReference>
<feature type="domain" description="4Fe-4S Mo/W bis-MGD-type" evidence="6">
    <location>
        <begin position="292"/>
        <end position="348"/>
    </location>
</feature>
<feature type="region of interest" description="Disordered" evidence="5">
    <location>
        <begin position="927"/>
        <end position="953"/>
    </location>
</feature>
<dbReference type="EMBL" id="JAOG01000003">
    <property type="protein sequence ID" value="EUA53219.1"/>
    <property type="molecule type" value="Genomic_DNA"/>
</dbReference>
<protein>
    <submittedName>
        <fullName evidence="7">Enoyl-CoA hydratase, EchA3 domain protein</fullName>
    </submittedName>
</protein>
<dbReference type="Pfam" id="PF00378">
    <property type="entry name" value="ECH_1"/>
    <property type="match status" value="1"/>
</dbReference>
<dbReference type="Gene3D" id="3.90.226.10">
    <property type="entry name" value="2-enoyl-CoA Hydratase, Chain A, domain 1"/>
    <property type="match status" value="1"/>
</dbReference>
<dbReference type="GO" id="GO:0016491">
    <property type="term" value="F:oxidoreductase activity"/>
    <property type="evidence" value="ECO:0007669"/>
    <property type="project" value="InterPro"/>
</dbReference>